<dbReference type="AlphaFoldDB" id="A0A0D6L5W7"/>
<dbReference type="SUPFAM" id="SSF50989">
    <property type="entry name" value="Clathrin heavy-chain terminal domain"/>
    <property type="match status" value="1"/>
</dbReference>
<dbReference type="GO" id="GO:0030130">
    <property type="term" value="C:clathrin coat of trans-Golgi network vesicle"/>
    <property type="evidence" value="ECO:0007669"/>
    <property type="project" value="InterPro"/>
</dbReference>
<dbReference type="GO" id="GO:0005198">
    <property type="term" value="F:structural molecule activity"/>
    <property type="evidence" value="ECO:0007669"/>
    <property type="project" value="InterPro"/>
</dbReference>
<dbReference type="Pfam" id="PF01394">
    <property type="entry name" value="Clathrin_propel"/>
    <property type="match status" value="2"/>
</dbReference>
<sequence length="193" mass="21447">MVHLTGKTLQIFNIELKAKVKAHQNAEDIIFWKWINEKTIALVSETAVYHWSIEGEAAPTKMFDRHQSLAGSQIINYRADADCKWLVLVGIAAKENRVVGSMQLYSTERKVSQPIEGHAASFVRFKMDGNPHPSNLFCFSVKNEAGGKLHVIEVGSPPAGNQPFPKKAVDVPYTAETANDFPVSMQILLIVQT</sequence>
<dbReference type="GO" id="GO:0005938">
    <property type="term" value="C:cell cortex"/>
    <property type="evidence" value="ECO:0007669"/>
    <property type="project" value="TreeGrafter"/>
</dbReference>
<evidence type="ECO:0000313" key="2">
    <source>
        <dbReference type="Proteomes" id="UP000054495"/>
    </source>
</evidence>
<dbReference type="GO" id="GO:0030132">
    <property type="term" value="C:clathrin coat of coated pit"/>
    <property type="evidence" value="ECO:0007669"/>
    <property type="project" value="InterPro"/>
</dbReference>
<dbReference type="GO" id="GO:0045334">
    <property type="term" value="C:clathrin-coated endocytic vesicle"/>
    <property type="evidence" value="ECO:0007669"/>
    <property type="project" value="TreeGrafter"/>
</dbReference>
<proteinExistence type="predicted"/>
<dbReference type="Gene3D" id="2.130.10.110">
    <property type="entry name" value="Clathrin heavy-chain terminal domain"/>
    <property type="match status" value="1"/>
</dbReference>
<organism evidence="1 2">
    <name type="scientific">Ancylostoma ceylanicum</name>
    <dbReference type="NCBI Taxonomy" id="53326"/>
    <lineage>
        <taxon>Eukaryota</taxon>
        <taxon>Metazoa</taxon>
        <taxon>Ecdysozoa</taxon>
        <taxon>Nematoda</taxon>
        <taxon>Chromadorea</taxon>
        <taxon>Rhabditida</taxon>
        <taxon>Rhabditina</taxon>
        <taxon>Rhabditomorpha</taxon>
        <taxon>Strongyloidea</taxon>
        <taxon>Ancylostomatidae</taxon>
        <taxon>Ancylostomatinae</taxon>
        <taxon>Ancylostoma</taxon>
    </lineage>
</organism>
<name>A0A0D6L5W7_9BILA</name>
<dbReference type="PANTHER" id="PTHR10292">
    <property type="entry name" value="CLATHRIN HEAVY CHAIN RELATED"/>
    <property type="match status" value="1"/>
</dbReference>
<dbReference type="PANTHER" id="PTHR10292:SF1">
    <property type="entry name" value="CLATHRIN HEAVY CHAIN"/>
    <property type="match status" value="1"/>
</dbReference>
<dbReference type="Proteomes" id="UP000054495">
    <property type="component" value="Unassembled WGS sequence"/>
</dbReference>
<dbReference type="GO" id="GO:0071439">
    <property type="term" value="C:clathrin complex"/>
    <property type="evidence" value="ECO:0007669"/>
    <property type="project" value="TreeGrafter"/>
</dbReference>
<dbReference type="GO" id="GO:0006886">
    <property type="term" value="P:intracellular protein transport"/>
    <property type="evidence" value="ECO:0007669"/>
    <property type="project" value="InterPro"/>
</dbReference>
<dbReference type="InterPro" id="IPR016025">
    <property type="entry name" value="Clathrin_H-chain_N"/>
</dbReference>
<dbReference type="EMBL" id="KE125851">
    <property type="protein sequence ID" value="EPB66930.1"/>
    <property type="molecule type" value="Genomic_DNA"/>
</dbReference>
<dbReference type="GO" id="GO:0006898">
    <property type="term" value="P:receptor-mediated endocytosis"/>
    <property type="evidence" value="ECO:0007669"/>
    <property type="project" value="TreeGrafter"/>
</dbReference>
<evidence type="ECO:0000313" key="1">
    <source>
        <dbReference type="EMBL" id="EPB66930.1"/>
    </source>
</evidence>
<keyword evidence="2" id="KW-1185">Reference proteome</keyword>
<accession>A0A0D6L5W7</accession>
<dbReference type="GO" id="GO:0032051">
    <property type="term" value="F:clathrin light chain binding"/>
    <property type="evidence" value="ECO:0007669"/>
    <property type="project" value="TreeGrafter"/>
</dbReference>
<protein>
    <submittedName>
        <fullName evidence="1">Clathrin propeller repeat-containing domain protein</fullName>
    </submittedName>
</protein>
<gene>
    <name evidence="1" type="ORF">ANCCEY_13980</name>
</gene>
<reference evidence="1 2" key="1">
    <citation type="submission" date="2013-05" db="EMBL/GenBank/DDBJ databases">
        <title>Draft genome of the parasitic nematode Anyclostoma ceylanicum.</title>
        <authorList>
            <person name="Mitreva M."/>
        </authorList>
    </citation>
    <scope>NUCLEOTIDE SEQUENCE [LARGE SCALE GENOMIC DNA]</scope>
</reference>
<dbReference type="InterPro" id="IPR022365">
    <property type="entry name" value="Clathrin_H-chain_propeller_rpt"/>
</dbReference>